<dbReference type="Gene3D" id="3.30.465.10">
    <property type="match status" value="1"/>
</dbReference>
<dbReference type="AlphaFoldDB" id="E6W684"/>
<dbReference type="OrthoDB" id="9798188at2"/>
<evidence type="ECO:0000256" key="3">
    <source>
        <dbReference type="ARBA" id="ARBA00022737"/>
    </source>
</evidence>
<evidence type="ECO:0000256" key="8">
    <source>
        <dbReference type="PROSITE-ProRule" id="PRU01193"/>
    </source>
</evidence>
<keyword evidence="5 7" id="KW-0129">CBS domain</keyword>
<evidence type="ECO:0000256" key="9">
    <source>
        <dbReference type="SAM" id="MobiDB-lite"/>
    </source>
</evidence>
<dbReference type="SUPFAM" id="SSF54631">
    <property type="entry name" value="CBS-domain pair"/>
    <property type="match status" value="1"/>
</dbReference>
<gene>
    <name evidence="13" type="ordered locus">Selin_1385</name>
</gene>
<dbReference type="Pfam" id="PF00571">
    <property type="entry name" value="CBS"/>
    <property type="match status" value="2"/>
</dbReference>
<dbReference type="PROSITE" id="PS51846">
    <property type="entry name" value="CNNM"/>
    <property type="match status" value="1"/>
</dbReference>
<accession>E6W684</accession>
<feature type="region of interest" description="Disordered" evidence="9">
    <location>
        <begin position="430"/>
        <end position="452"/>
    </location>
</feature>
<keyword evidence="2 8" id="KW-0812">Transmembrane</keyword>
<dbReference type="InterPro" id="IPR046342">
    <property type="entry name" value="CBS_dom_sf"/>
</dbReference>
<dbReference type="SMART" id="SM01091">
    <property type="entry name" value="CorC_HlyC"/>
    <property type="match status" value="1"/>
</dbReference>
<name>E6W684_DESIS</name>
<feature type="compositionally biased region" description="Basic and acidic residues" evidence="9">
    <location>
        <begin position="443"/>
        <end position="452"/>
    </location>
</feature>
<proteinExistence type="predicted"/>
<comment type="subcellular location">
    <subcellularLocation>
        <location evidence="1">Membrane</location>
        <topology evidence="1">Multi-pass membrane protein</topology>
    </subcellularLocation>
</comment>
<evidence type="ECO:0000313" key="13">
    <source>
        <dbReference type="EMBL" id="ADU66120.1"/>
    </source>
</evidence>
<feature type="domain" description="CNNM transmembrane" evidence="12">
    <location>
        <begin position="5"/>
        <end position="193"/>
    </location>
</feature>
<dbReference type="InParanoid" id="E6W684"/>
<evidence type="ECO:0000256" key="10">
    <source>
        <dbReference type="SAM" id="Phobius"/>
    </source>
</evidence>
<reference evidence="13 14" key="1">
    <citation type="submission" date="2010-12" db="EMBL/GenBank/DDBJ databases">
        <title>Complete sequence of Desulfurispirillum indicum S5.</title>
        <authorList>
            <consortium name="US DOE Joint Genome Institute"/>
            <person name="Lucas S."/>
            <person name="Copeland A."/>
            <person name="Lapidus A."/>
            <person name="Cheng J.-F."/>
            <person name="Goodwin L."/>
            <person name="Pitluck S."/>
            <person name="Chertkov O."/>
            <person name="Held B."/>
            <person name="Detter J.C."/>
            <person name="Han C."/>
            <person name="Tapia R."/>
            <person name="Land M."/>
            <person name="Hauser L."/>
            <person name="Kyrpides N."/>
            <person name="Ivanova N."/>
            <person name="Mikhailova N."/>
            <person name="Haggblom M."/>
            <person name="Rauschenbach I."/>
            <person name="Bini E."/>
            <person name="Woyke T."/>
        </authorList>
    </citation>
    <scope>NUCLEOTIDE SEQUENCE [LARGE SCALE GENOMIC DNA]</scope>
    <source>
        <strain evidence="14">ATCC BAA-1389 / DSM 22839 / S5</strain>
    </source>
</reference>
<feature type="domain" description="CBS" evidence="11">
    <location>
        <begin position="279"/>
        <end position="336"/>
    </location>
</feature>
<dbReference type="GO" id="GO:0005886">
    <property type="term" value="C:plasma membrane"/>
    <property type="evidence" value="ECO:0007669"/>
    <property type="project" value="TreeGrafter"/>
</dbReference>
<dbReference type="PROSITE" id="PS51371">
    <property type="entry name" value="CBS"/>
    <property type="match status" value="2"/>
</dbReference>
<dbReference type="PANTHER" id="PTHR22777:SF17">
    <property type="entry name" value="UPF0053 PROTEIN SLL0260"/>
    <property type="match status" value="1"/>
</dbReference>
<evidence type="ECO:0000256" key="1">
    <source>
        <dbReference type="ARBA" id="ARBA00004141"/>
    </source>
</evidence>
<feature type="transmembrane region" description="Helical" evidence="10">
    <location>
        <begin position="127"/>
        <end position="149"/>
    </location>
</feature>
<dbReference type="FunFam" id="3.10.580.10:FF:000002">
    <property type="entry name" value="Magnesium/cobalt efflux protein CorC"/>
    <property type="match status" value="1"/>
</dbReference>
<evidence type="ECO:0000259" key="12">
    <source>
        <dbReference type="PROSITE" id="PS51846"/>
    </source>
</evidence>
<evidence type="ECO:0008006" key="15">
    <source>
        <dbReference type="Google" id="ProtNLM"/>
    </source>
</evidence>
<keyword evidence="4 8" id="KW-1133">Transmembrane helix</keyword>
<protein>
    <recommendedName>
        <fullName evidence="15">CBS domain containing protein</fullName>
    </recommendedName>
</protein>
<organism evidence="13 14">
    <name type="scientific">Desulfurispirillum indicum (strain ATCC BAA-1389 / DSM 22839 / S5)</name>
    <dbReference type="NCBI Taxonomy" id="653733"/>
    <lineage>
        <taxon>Bacteria</taxon>
        <taxon>Pseudomonadati</taxon>
        <taxon>Chrysiogenota</taxon>
        <taxon>Chrysiogenia</taxon>
        <taxon>Chrysiogenales</taxon>
        <taxon>Chrysiogenaceae</taxon>
        <taxon>Desulfurispirillum</taxon>
    </lineage>
</organism>
<dbReference type="CDD" id="cd04590">
    <property type="entry name" value="CBS_pair_CorC_HlyC_assoc"/>
    <property type="match status" value="1"/>
</dbReference>
<evidence type="ECO:0000256" key="5">
    <source>
        <dbReference type="ARBA" id="ARBA00023122"/>
    </source>
</evidence>
<feature type="transmembrane region" description="Helical" evidence="10">
    <location>
        <begin position="13"/>
        <end position="33"/>
    </location>
</feature>
<keyword evidence="3" id="KW-0677">Repeat</keyword>
<dbReference type="GO" id="GO:0050660">
    <property type="term" value="F:flavin adenine dinucleotide binding"/>
    <property type="evidence" value="ECO:0007669"/>
    <property type="project" value="InterPro"/>
</dbReference>
<dbReference type="eggNOG" id="COG1253">
    <property type="taxonomic scope" value="Bacteria"/>
</dbReference>
<dbReference type="Pfam" id="PF03471">
    <property type="entry name" value="CorC_HlyC"/>
    <property type="match status" value="1"/>
</dbReference>
<dbReference type="InterPro" id="IPR044751">
    <property type="entry name" value="Ion_transp-like_CBS"/>
</dbReference>
<dbReference type="SMART" id="SM00116">
    <property type="entry name" value="CBS"/>
    <property type="match status" value="2"/>
</dbReference>
<dbReference type="InterPro" id="IPR036318">
    <property type="entry name" value="FAD-bd_PCMH-like_sf"/>
</dbReference>
<dbReference type="FunCoup" id="E6W684">
    <property type="interactions" value="164"/>
</dbReference>
<dbReference type="PANTHER" id="PTHR22777">
    <property type="entry name" value="HEMOLYSIN-RELATED"/>
    <property type="match status" value="1"/>
</dbReference>
<evidence type="ECO:0000256" key="2">
    <source>
        <dbReference type="ARBA" id="ARBA00022692"/>
    </source>
</evidence>
<dbReference type="InterPro" id="IPR016169">
    <property type="entry name" value="FAD-bd_PCMH_sub2"/>
</dbReference>
<evidence type="ECO:0000313" key="14">
    <source>
        <dbReference type="Proteomes" id="UP000002572"/>
    </source>
</evidence>
<feature type="transmembrane region" description="Helical" evidence="10">
    <location>
        <begin position="95"/>
        <end position="115"/>
    </location>
</feature>
<dbReference type="Proteomes" id="UP000002572">
    <property type="component" value="Chromosome"/>
</dbReference>
<dbReference type="SUPFAM" id="SSF56176">
    <property type="entry name" value="FAD-binding/transporter-associated domain-like"/>
    <property type="match status" value="1"/>
</dbReference>
<dbReference type="InterPro" id="IPR000644">
    <property type="entry name" value="CBS_dom"/>
</dbReference>
<feature type="transmembrane region" description="Helical" evidence="10">
    <location>
        <begin position="66"/>
        <end position="89"/>
    </location>
</feature>
<evidence type="ECO:0000259" key="11">
    <source>
        <dbReference type="PROSITE" id="PS51371"/>
    </source>
</evidence>
<dbReference type="InterPro" id="IPR002550">
    <property type="entry name" value="CNNM"/>
</dbReference>
<evidence type="ECO:0000256" key="6">
    <source>
        <dbReference type="ARBA" id="ARBA00023136"/>
    </source>
</evidence>
<sequence>MESGEPFSLYLELTILFICIIFSGVFSASETTLTSLSELKCRRLYESGGSRARRLKLWLNYPNRTITTILIGNNLVNILGSAIATGIALRLFGNLGIGVATGVMTLIILTFGEIIPKTFAKHNAEKLAVPVINFLSLFYVLLFPIVFIMTRFATKIIAATGAKAHTRGPMMTSEEIEYIISTSKEEGVMEEEKTEMLSSIFEFSDTIVKEVMVPRPHIYALSADLPLAVIVDKIIEGGFSRIPVFRGDLDNIIGILYAKDLLQILRTGGLKEEFNIEAFLRAPMYVPEVKKVDALFRELQNSRIHMAIVVDEYGALTGLVSMEDLLEEIVGEIRDEYDSKEKDLIHPLSEESWSVDPRINLDDFKYYFKMENFEHPLEEDGDFDSVGGLLCAIHDGLPLKGDVFAYGDYVFTVEDVDERRLKKLLLKKAMAPSENGEGAEESGSDREQEAVK</sequence>
<dbReference type="STRING" id="653733.Selin_1385"/>
<feature type="domain" description="CBS" evidence="11">
    <location>
        <begin position="212"/>
        <end position="272"/>
    </location>
</feature>
<evidence type="ECO:0000256" key="4">
    <source>
        <dbReference type="ARBA" id="ARBA00022989"/>
    </source>
</evidence>
<dbReference type="HOGENOM" id="CLU_015237_4_1_0"/>
<keyword evidence="14" id="KW-1185">Reference proteome</keyword>
<evidence type="ECO:0000256" key="7">
    <source>
        <dbReference type="PROSITE-ProRule" id="PRU00703"/>
    </source>
</evidence>
<dbReference type="InterPro" id="IPR005170">
    <property type="entry name" value="Transptr-assoc_dom"/>
</dbReference>
<dbReference type="KEGG" id="din:Selin_1385"/>
<keyword evidence="6 8" id="KW-0472">Membrane</keyword>
<dbReference type="Pfam" id="PF01595">
    <property type="entry name" value="CNNM"/>
    <property type="match status" value="1"/>
</dbReference>
<dbReference type="RefSeq" id="WP_013506001.1">
    <property type="nucleotide sequence ID" value="NC_014836.1"/>
</dbReference>
<dbReference type="Gene3D" id="3.10.580.10">
    <property type="entry name" value="CBS-domain"/>
    <property type="match status" value="1"/>
</dbReference>
<dbReference type="EMBL" id="CP002432">
    <property type="protein sequence ID" value="ADU66120.1"/>
    <property type="molecule type" value="Genomic_DNA"/>
</dbReference>